<reference evidence="1" key="1">
    <citation type="journal article" date="2015" name="Nature">
        <title>Complex archaea that bridge the gap between prokaryotes and eukaryotes.</title>
        <authorList>
            <person name="Spang A."/>
            <person name="Saw J.H."/>
            <person name="Jorgensen S.L."/>
            <person name="Zaremba-Niedzwiedzka K."/>
            <person name="Martijn J."/>
            <person name="Lind A.E."/>
            <person name="van Eijk R."/>
            <person name="Schleper C."/>
            <person name="Guy L."/>
            <person name="Ettema T.J."/>
        </authorList>
    </citation>
    <scope>NUCLEOTIDE SEQUENCE</scope>
</reference>
<protein>
    <submittedName>
        <fullName evidence="1">Uncharacterized protein</fullName>
    </submittedName>
</protein>
<dbReference type="EMBL" id="LAZR01030137">
    <property type="protein sequence ID" value="KKL57526.1"/>
    <property type="molecule type" value="Genomic_DNA"/>
</dbReference>
<sequence length="451" mass="50532">MEPKALDPRKFASIVKQGFLRSRHYRRARAMFIHAYAGQYYAKKYGLKGDEPVNLIFHTIRSLIPTLVMKNSISDVSTEIIPQKEYAYLLGLALNQNHKKNDRIEVLRYGLVDACFGYALFKTGVAQNGTMINHGDVLIDQGEVYTDNVDLDDHIIDPTCRKFRKATFEGDRNRVPRIILLNDDDFDHDLVMKLPRSRHTDAKSKVEAITQSNMSKSEIDDLQDMVDIVELFVPGADALITIADPEQIIMENFLAAREYFGPEDGPYTHMALTQPVPGNPYPIAPVGIWYDLHHAAGITMKKLVDQIIRQRDILVVDPAGADEGEDIRTASDGDVIVGSPEMAKPFSIGGQNPQNEAAMSSLQTWYNYMSGNPDQMAGVQVGAKTATGQSILQANQNVTTEDMRDMAYDAAAKLDSKEAWYMHTDPFIDMMLGKRQPGGEYIQLTLTPEQR</sequence>
<dbReference type="AlphaFoldDB" id="A0A0F9DUT5"/>
<feature type="non-terminal residue" evidence="1">
    <location>
        <position position="451"/>
    </location>
</feature>
<organism evidence="1">
    <name type="scientific">marine sediment metagenome</name>
    <dbReference type="NCBI Taxonomy" id="412755"/>
    <lineage>
        <taxon>unclassified sequences</taxon>
        <taxon>metagenomes</taxon>
        <taxon>ecological metagenomes</taxon>
    </lineage>
</organism>
<gene>
    <name evidence="1" type="ORF">LCGC14_2234550</name>
</gene>
<name>A0A0F9DUT5_9ZZZZ</name>
<comment type="caution">
    <text evidence="1">The sequence shown here is derived from an EMBL/GenBank/DDBJ whole genome shotgun (WGS) entry which is preliminary data.</text>
</comment>
<proteinExistence type="predicted"/>
<evidence type="ECO:0000313" key="1">
    <source>
        <dbReference type="EMBL" id="KKL57526.1"/>
    </source>
</evidence>
<accession>A0A0F9DUT5</accession>